<proteinExistence type="predicted"/>
<name>A0A3L6QHD4_PANMI</name>
<reference evidence="3" key="1">
    <citation type="journal article" date="2019" name="Nat. Commun.">
        <title>The genome of broomcorn millet.</title>
        <authorList>
            <person name="Zou C."/>
            <person name="Miki D."/>
            <person name="Li D."/>
            <person name="Tang Q."/>
            <person name="Xiao L."/>
            <person name="Rajput S."/>
            <person name="Deng P."/>
            <person name="Jia W."/>
            <person name="Huang R."/>
            <person name="Zhang M."/>
            <person name="Sun Y."/>
            <person name="Hu J."/>
            <person name="Fu X."/>
            <person name="Schnable P.S."/>
            <person name="Li F."/>
            <person name="Zhang H."/>
            <person name="Feng B."/>
            <person name="Zhu X."/>
            <person name="Liu R."/>
            <person name="Schnable J.C."/>
            <person name="Zhu J.-K."/>
            <person name="Zhang H."/>
        </authorList>
    </citation>
    <scope>NUCLEOTIDE SEQUENCE [LARGE SCALE GENOMIC DNA]</scope>
</reference>
<feature type="domain" description="MULE transposase" evidence="1">
    <location>
        <begin position="25"/>
        <end position="117"/>
    </location>
</feature>
<comment type="caution">
    <text evidence="2">The sequence shown here is derived from an EMBL/GenBank/DDBJ whole genome shotgun (WGS) entry which is preliminary data.</text>
</comment>
<dbReference type="PANTHER" id="PTHR31973:SF195">
    <property type="entry name" value="MUDR FAMILY TRANSPOSASE"/>
    <property type="match status" value="1"/>
</dbReference>
<dbReference type="Proteomes" id="UP000275267">
    <property type="component" value="Unassembled WGS sequence"/>
</dbReference>
<dbReference type="OrthoDB" id="674331at2759"/>
<sequence length="289" mass="33249">MCFKRMFVALRPCIDGFLAGCRPYIGVDASSLKGKYTGKLASATSVDGYNWLYYVAFGIFHSDTEDNWVWFIQQLQRAIGSPPGLVISTDACKGLETAVGTMFPKVEHRECMRHLYGNFLKHYQGHVFTEHLYPAARAYTEWLFKWHIGKIYEVAPDAIEYLEEHHNRLWYKCGFSEVSKCDYLTNNVSESFNSQIRHLKGLLLYELVDGLSELIMEKRYLRKQIANKMADGILPNVLKELNQVSNNLRVVKVAKGDDDCAEVTLVDAYNNTRRHSVDLKNHKCSCRVW</sequence>
<dbReference type="PANTHER" id="PTHR31973">
    <property type="entry name" value="POLYPROTEIN, PUTATIVE-RELATED"/>
    <property type="match status" value="1"/>
</dbReference>
<evidence type="ECO:0000259" key="1">
    <source>
        <dbReference type="Pfam" id="PF10551"/>
    </source>
</evidence>
<keyword evidence="3" id="KW-1185">Reference proteome</keyword>
<gene>
    <name evidence="2" type="ORF">C2845_PM12G06110</name>
</gene>
<dbReference type="EMBL" id="PQIB02000012">
    <property type="protein sequence ID" value="RLM79215.1"/>
    <property type="molecule type" value="Genomic_DNA"/>
</dbReference>
<dbReference type="Pfam" id="PF10551">
    <property type="entry name" value="MULE"/>
    <property type="match status" value="1"/>
</dbReference>
<dbReference type="AlphaFoldDB" id="A0A3L6QHD4"/>
<organism evidence="2 3">
    <name type="scientific">Panicum miliaceum</name>
    <name type="common">Proso millet</name>
    <name type="synonym">Broomcorn millet</name>
    <dbReference type="NCBI Taxonomy" id="4540"/>
    <lineage>
        <taxon>Eukaryota</taxon>
        <taxon>Viridiplantae</taxon>
        <taxon>Streptophyta</taxon>
        <taxon>Embryophyta</taxon>
        <taxon>Tracheophyta</taxon>
        <taxon>Spermatophyta</taxon>
        <taxon>Magnoliopsida</taxon>
        <taxon>Liliopsida</taxon>
        <taxon>Poales</taxon>
        <taxon>Poaceae</taxon>
        <taxon>PACMAD clade</taxon>
        <taxon>Panicoideae</taxon>
        <taxon>Panicodae</taxon>
        <taxon>Paniceae</taxon>
        <taxon>Panicinae</taxon>
        <taxon>Panicum</taxon>
        <taxon>Panicum sect. Panicum</taxon>
    </lineage>
</organism>
<evidence type="ECO:0000313" key="3">
    <source>
        <dbReference type="Proteomes" id="UP000275267"/>
    </source>
</evidence>
<dbReference type="STRING" id="4540.A0A3L6QHD4"/>
<dbReference type="InterPro" id="IPR018289">
    <property type="entry name" value="MULE_transposase_dom"/>
</dbReference>
<evidence type="ECO:0000313" key="2">
    <source>
        <dbReference type="EMBL" id="RLM79215.1"/>
    </source>
</evidence>
<protein>
    <recommendedName>
        <fullName evidence="1">MULE transposase domain-containing protein</fullName>
    </recommendedName>
</protein>
<accession>A0A3L6QHD4</accession>